<comment type="caution">
    <text evidence="3">The sequence shown here is derived from an EMBL/GenBank/DDBJ whole genome shotgun (WGS) entry which is preliminary data.</text>
</comment>
<dbReference type="InterPro" id="IPR016024">
    <property type="entry name" value="ARM-type_fold"/>
</dbReference>
<reference evidence="3 4" key="1">
    <citation type="submission" date="2023-10" db="EMBL/GenBank/DDBJ databases">
        <title>Genomes of two closely related lineages of the louse Polyplax serrata with different host specificities.</title>
        <authorList>
            <person name="Martinu J."/>
            <person name="Tarabai H."/>
            <person name="Stefka J."/>
            <person name="Hypsa V."/>
        </authorList>
    </citation>
    <scope>NUCLEOTIDE SEQUENCE [LARGE SCALE GENOMIC DNA]</scope>
    <source>
        <strain evidence="3">HR10_N</strain>
    </source>
</reference>
<name>A0AAN8S010_POLSC</name>
<accession>A0AAN8S010</accession>
<sequence length="831" mass="94304">MEKYQEMKKFIAAALEYSRHHADSSTSALQRHLQILASTTDICEFDPTSSVATEFYVSLHELMAGLESRSILVWSAIAVLQKACTNPSAKKALIHTYKFIPILTRFLGTHHITDKQVRLLQVLVELTYGVKISWQEAHLPYLISTLVQIVMEGDKELKPFALGVLVNLCYKNLPALYVLMRKVEITKFIKCITKLNDNPNIRMQVCKMLIILEQMKGVLPDTDVLNFVDVTFSTVTAAFESRDVFLLRHIVDFFKDVKDNEHFSLVMLKYPRYYTDTKRLVELVEVQESDDDTSLECIALLLDFFPALLGMDVEGLPKLFPRLTAACLRWVQNEATSIESLGVIQSIVEQAKNYPHTEVKELVVETVKTGLPALLLILDSGGEEPPTNIEKRQRLTGLVTLLSEMSVYPDLRKEILSNVKYKVVGGIFEAIIKQEPVEQDNLFKNDVSELCIQTLILVSALATFSSEWMSLYVKLLTQRNVQAALAIALYSGSKKMKTQVFSLSSSPGWTKECTNMLADVMCEIKPVAFGPATPVTNKNTSQTSLQELVPLYNCAQESRLNELILALQEAREQNRIGDASTSAVMELYEYKLAAMGHAERRMQCSLEAADAACTGMNHQIAQYRAEVARLHQMLFYSQQCIEGTATEKKDLMTKLSDMTTKLANEKKNQTLEMKELKKRNSELDAAIKQRDGDLERKAGELAVEVTKQKQLTFDLQERTAELEKTKTQLNESQNKNQELIKLTVTLEERFTKNKIYIAECEAKLQDLTLENREVRRSLQDVLDAQEKKESIILEKEKVIVDYRKKIEDLERIREIVINVAGGKKPSDRPQM</sequence>
<evidence type="ECO:0000313" key="4">
    <source>
        <dbReference type="Proteomes" id="UP001372834"/>
    </source>
</evidence>
<dbReference type="InterPro" id="IPR048701">
    <property type="entry name" value="CIP2A_N"/>
</dbReference>
<evidence type="ECO:0000256" key="1">
    <source>
        <dbReference type="SAM" id="Coils"/>
    </source>
</evidence>
<evidence type="ECO:0000313" key="3">
    <source>
        <dbReference type="EMBL" id="KAK6636297.1"/>
    </source>
</evidence>
<dbReference type="AlphaFoldDB" id="A0AAN8S010"/>
<dbReference type="InterPro" id="IPR011989">
    <property type="entry name" value="ARM-like"/>
</dbReference>
<dbReference type="EMBL" id="JAWJWE010000004">
    <property type="protein sequence ID" value="KAK6636297.1"/>
    <property type="molecule type" value="Genomic_DNA"/>
</dbReference>
<dbReference type="PANTHER" id="PTHR23161">
    <property type="entry name" value="PROTEIN CIP2A"/>
    <property type="match status" value="1"/>
</dbReference>
<organism evidence="3 4">
    <name type="scientific">Polyplax serrata</name>
    <name type="common">Common mouse louse</name>
    <dbReference type="NCBI Taxonomy" id="468196"/>
    <lineage>
        <taxon>Eukaryota</taxon>
        <taxon>Metazoa</taxon>
        <taxon>Ecdysozoa</taxon>
        <taxon>Arthropoda</taxon>
        <taxon>Hexapoda</taxon>
        <taxon>Insecta</taxon>
        <taxon>Pterygota</taxon>
        <taxon>Neoptera</taxon>
        <taxon>Paraneoptera</taxon>
        <taxon>Psocodea</taxon>
        <taxon>Troctomorpha</taxon>
        <taxon>Phthiraptera</taxon>
        <taxon>Anoplura</taxon>
        <taxon>Polyplacidae</taxon>
        <taxon>Polyplax</taxon>
    </lineage>
</organism>
<dbReference type="Proteomes" id="UP001372834">
    <property type="component" value="Unassembled WGS sequence"/>
</dbReference>
<evidence type="ECO:0000259" key="2">
    <source>
        <dbReference type="Pfam" id="PF21044"/>
    </source>
</evidence>
<keyword evidence="1" id="KW-0175">Coiled coil</keyword>
<feature type="coiled-coil region" evidence="1">
    <location>
        <begin position="715"/>
        <end position="812"/>
    </location>
</feature>
<feature type="coiled-coil region" evidence="1">
    <location>
        <begin position="648"/>
        <end position="686"/>
    </location>
</feature>
<feature type="domain" description="CIP2A N-terminal" evidence="2">
    <location>
        <begin position="24"/>
        <end position="304"/>
    </location>
</feature>
<proteinExistence type="predicted"/>
<protein>
    <recommendedName>
        <fullName evidence="2">CIP2A N-terminal domain-containing protein</fullName>
    </recommendedName>
</protein>
<dbReference type="InterPro" id="IPR042510">
    <property type="entry name" value="CIP2A"/>
</dbReference>
<dbReference type="Pfam" id="PF21044">
    <property type="entry name" value="CIP2A_N"/>
    <property type="match status" value="1"/>
</dbReference>
<gene>
    <name evidence="3" type="ORF">RUM43_009956</name>
</gene>
<dbReference type="Gene3D" id="1.25.10.10">
    <property type="entry name" value="Leucine-rich Repeat Variant"/>
    <property type="match status" value="1"/>
</dbReference>
<dbReference type="PANTHER" id="PTHR23161:SF2">
    <property type="entry name" value="PROTEIN CIP2A"/>
    <property type="match status" value="1"/>
</dbReference>
<dbReference type="SUPFAM" id="SSF48371">
    <property type="entry name" value="ARM repeat"/>
    <property type="match status" value="1"/>
</dbReference>